<dbReference type="EMBL" id="JBEPEK010000168">
    <property type="protein sequence ID" value="MER7182325.1"/>
    <property type="molecule type" value="Genomic_DNA"/>
</dbReference>
<dbReference type="InterPro" id="IPR050266">
    <property type="entry name" value="AB_hydrolase_sf"/>
</dbReference>
<dbReference type="Pfam" id="PF00561">
    <property type="entry name" value="Abhydrolase_1"/>
    <property type="match status" value="1"/>
</dbReference>
<dbReference type="PANTHER" id="PTHR43798">
    <property type="entry name" value="MONOACYLGLYCEROL LIPASE"/>
    <property type="match status" value="1"/>
</dbReference>
<gene>
    <name evidence="2" type="ORF">ABT404_23045</name>
</gene>
<keyword evidence="3" id="KW-1185">Reference proteome</keyword>
<name>A0ABV1X002_9ACTN</name>
<accession>A0ABV1X002</accession>
<evidence type="ECO:0000313" key="2">
    <source>
        <dbReference type="EMBL" id="MER7182325.1"/>
    </source>
</evidence>
<evidence type="ECO:0000313" key="3">
    <source>
        <dbReference type="Proteomes" id="UP001474181"/>
    </source>
</evidence>
<dbReference type="InterPro" id="IPR029058">
    <property type="entry name" value="AB_hydrolase_fold"/>
</dbReference>
<sequence>MLSPAHEAHNNVVDRGTGDPVLFLHGIGCNALTWEPQLQVLESSRRVIAIDARGHGGSPPAEGPMTLRDYADDVLAVMSDLGIERAPVVGLSMGGMVAMTMSLAAPERVSGLVLADTGAHANADMAANMKMAGAAAVEYGMRANVEQMTPMLFAAAALAENRPYIKEFQDQVATTDAHSFSVALGAIAELDLLDDLPRLDVPTLVLVGDEDQTLPSVFSEAIAAAVPGAELQVIDEAGHMSNLDQPEVFTDHLVRFLSRTGN</sequence>
<dbReference type="SUPFAM" id="SSF53474">
    <property type="entry name" value="alpha/beta-Hydrolases"/>
    <property type="match status" value="1"/>
</dbReference>
<evidence type="ECO:0000259" key="1">
    <source>
        <dbReference type="Pfam" id="PF00561"/>
    </source>
</evidence>
<keyword evidence="2" id="KW-0378">Hydrolase</keyword>
<dbReference type="Proteomes" id="UP001474181">
    <property type="component" value="Unassembled WGS sequence"/>
</dbReference>
<protein>
    <submittedName>
        <fullName evidence="2">Alpha/beta fold hydrolase</fullName>
    </submittedName>
</protein>
<feature type="domain" description="AB hydrolase-1" evidence="1">
    <location>
        <begin position="20"/>
        <end position="245"/>
    </location>
</feature>
<organism evidence="2 3">
    <name type="scientific">Streptomyces hyaluromycini</name>
    <dbReference type="NCBI Taxonomy" id="1377993"/>
    <lineage>
        <taxon>Bacteria</taxon>
        <taxon>Bacillati</taxon>
        <taxon>Actinomycetota</taxon>
        <taxon>Actinomycetes</taxon>
        <taxon>Kitasatosporales</taxon>
        <taxon>Streptomycetaceae</taxon>
        <taxon>Streptomyces</taxon>
    </lineage>
</organism>
<dbReference type="InterPro" id="IPR000073">
    <property type="entry name" value="AB_hydrolase_1"/>
</dbReference>
<comment type="caution">
    <text evidence="2">The sequence shown here is derived from an EMBL/GenBank/DDBJ whole genome shotgun (WGS) entry which is preliminary data.</text>
</comment>
<dbReference type="RefSeq" id="WP_350783414.1">
    <property type="nucleotide sequence ID" value="NZ_JBEPEK010000168.1"/>
</dbReference>
<dbReference type="Gene3D" id="3.40.50.1820">
    <property type="entry name" value="alpha/beta hydrolase"/>
    <property type="match status" value="1"/>
</dbReference>
<proteinExistence type="predicted"/>
<reference evidence="2 3" key="1">
    <citation type="submission" date="2024-06" db="EMBL/GenBank/DDBJ databases">
        <title>The Natural Products Discovery Center: Release of the First 8490 Sequenced Strains for Exploring Actinobacteria Biosynthetic Diversity.</title>
        <authorList>
            <person name="Kalkreuter E."/>
            <person name="Kautsar S.A."/>
            <person name="Yang D."/>
            <person name="Bader C.D."/>
            <person name="Teijaro C.N."/>
            <person name="Fluegel L."/>
            <person name="Davis C.M."/>
            <person name="Simpson J.R."/>
            <person name="Lauterbach L."/>
            <person name="Steele A.D."/>
            <person name="Gui C."/>
            <person name="Meng S."/>
            <person name="Li G."/>
            <person name="Viehrig K."/>
            <person name="Ye F."/>
            <person name="Su P."/>
            <person name="Kiefer A.F."/>
            <person name="Nichols A."/>
            <person name="Cepeda A.J."/>
            <person name="Yan W."/>
            <person name="Fan B."/>
            <person name="Jiang Y."/>
            <person name="Adhikari A."/>
            <person name="Zheng C.-J."/>
            <person name="Schuster L."/>
            <person name="Cowan T.M."/>
            <person name="Smanski M.J."/>
            <person name="Chevrette M.G."/>
            <person name="De Carvalho L.P.S."/>
            <person name="Shen B."/>
        </authorList>
    </citation>
    <scope>NUCLEOTIDE SEQUENCE [LARGE SCALE GENOMIC DNA]</scope>
    <source>
        <strain evidence="2 3">NPDC000234</strain>
    </source>
</reference>
<dbReference type="PRINTS" id="PR00111">
    <property type="entry name" value="ABHYDROLASE"/>
</dbReference>
<dbReference type="GO" id="GO:0016787">
    <property type="term" value="F:hydrolase activity"/>
    <property type="evidence" value="ECO:0007669"/>
    <property type="project" value="UniProtKB-KW"/>
</dbReference>